<reference evidence="1" key="1">
    <citation type="submission" date="2018-01" db="EMBL/GenBank/DDBJ databases">
        <title>An insight into the sialome of Amazonian anophelines.</title>
        <authorList>
            <person name="Ribeiro J.M."/>
            <person name="Scarpassa V."/>
            <person name="Calvo E."/>
        </authorList>
    </citation>
    <scope>NUCLEOTIDE SEQUENCE</scope>
    <source>
        <tissue evidence="1">Salivary glands</tissue>
    </source>
</reference>
<protein>
    <submittedName>
        <fullName evidence="1">Putative secreted protein</fullName>
    </submittedName>
</protein>
<name>A0A2M4B3H8_9DIPT</name>
<proteinExistence type="predicted"/>
<organism evidence="1">
    <name type="scientific">Anopheles triannulatus</name>
    <dbReference type="NCBI Taxonomy" id="58253"/>
    <lineage>
        <taxon>Eukaryota</taxon>
        <taxon>Metazoa</taxon>
        <taxon>Ecdysozoa</taxon>
        <taxon>Arthropoda</taxon>
        <taxon>Hexapoda</taxon>
        <taxon>Insecta</taxon>
        <taxon>Pterygota</taxon>
        <taxon>Neoptera</taxon>
        <taxon>Endopterygota</taxon>
        <taxon>Diptera</taxon>
        <taxon>Nematocera</taxon>
        <taxon>Culicoidea</taxon>
        <taxon>Culicidae</taxon>
        <taxon>Anophelinae</taxon>
        <taxon>Anopheles</taxon>
    </lineage>
</organism>
<sequence length="91" mass="10496">MFHRRTLSSVIALLFSTDGHVEYHVLVGVLGLFNLAARHIHIQLQQLMKHDVQQLITVDRGVLRDLQHVVQVTGHLVGWFLVVRKVFPQLR</sequence>
<evidence type="ECO:0000313" key="1">
    <source>
        <dbReference type="EMBL" id="MBW47599.1"/>
    </source>
</evidence>
<dbReference type="EMBL" id="GGFK01014278">
    <property type="protein sequence ID" value="MBW47599.1"/>
    <property type="molecule type" value="Transcribed_RNA"/>
</dbReference>
<dbReference type="AlphaFoldDB" id="A0A2M4B3H8"/>
<accession>A0A2M4B3H8</accession>